<keyword evidence="3" id="KW-1185">Reference proteome</keyword>
<feature type="compositionally biased region" description="Basic residues" evidence="1">
    <location>
        <begin position="634"/>
        <end position="646"/>
    </location>
</feature>
<feature type="compositionally biased region" description="Polar residues" evidence="1">
    <location>
        <begin position="405"/>
        <end position="420"/>
    </location>
</feature>
<sequence>MSLPTQSSDEERPVRLHISPLAPPLAEDPADLVSRLSIFGAPLSKISIHKKPTLDTSFAFITLSLTKQQYGALRRSLNGTKFKGAVLNIEEARAPDYRTRAELIIPQNKEEMPYEDEARLFKRRALALREQRLLQRVLYHVRRGHYQFGKYERGRLRATERDFRKSPPTFRVKIGNKAKVLRCKKQKLWGKARGGDVSDLSWEFVDNGSEEGIDVTVGHWANGKGDVIEIVKKQRVNTDDVARLKVELQNGELADSLVEDTEIEVVPLSSESVKEETEDDRIQRIEKEKSLKILQDMFGEDKPETDVAAAINKAQFDYSEEDDDDAIFNIISGTSKTVPTNVLDDASAIDDDSADESMITVTNTSSVVDSVSGGMSVDAESSNSMAATGGMSIQRKREASDAHSEQGQNAGSDSSAAITSDESDEEQYGDKSHDSDTSSEENVPSNTDSDSDGSSLSSSGSDSELDHTADETAKQTVASTKGLEKEPSRGPMKNVVTERLRSLFNNDGSKGFFSLFQSSDVSDFDVEEDDSEGGDGNNAEQSMRSPSPLIESKMEELNEENASPPAGGGHPEIQYPKRTTRSFENLPLLFPHSDSAFLNAQTQFSRAPTRPPLSRRDWEKEFYEKRGEWMRKAKRRRRDVIRKIRRREGNNPADAESRRSRGSIL</sequence>
<gene>
    <name evidence="2" type="ORF">POJ06DRAFT_248727</name>
</gene>
<feature type="compositionally biased region" description="Basic and acidic residues" evidence="1">
    <location>
        <begin position="395"/>
        <end position="404"/>
    </location>
</feature>
<proteinExistence type="predicted"/>
<feature type="compositionally biased region" description="Low complexity" evidence="1">
    <location>
        <begin position="452"/>
        <end position="462"/>
    </location>
</feature>
<dbReference type="EMBL" id="JARPMG010000003">
    <property type="protein sequence ID" value="KAJ8102086.1"/>
    <property type="molecule type" value="Genomic_DNA"/>
</dbReference>
<evidence type="ECO:0000313" key="2">
    <source>
        <dbReference type="EMBL" id="KAJ8102086.1"/>
    </source>
</evidence>
<dbReference type="AlphaFoldDB" id="A0AAD7VUJ3"/>
<reference evidence="2" key="1">
    <citation type="submission" date="2023-03" db="EMBL/GenBank/DDBJ databases">
        <title>Near-Complete genome sequence of Lipomyces tetrasporous NRRL Y-64009, an oleaginous yeast capable of growing on lignocellulosic hydrolysates.</title>
        <authorList>
            <consortium name="Lawrence Berkeley National Laboratory"/>
            <person name="Jagtap S.S."/>
            <person name="Liu J.-J."/>
            <person name="Walukiewicz H.E."/>
            <person name="Pangilinan J."/>
            <person name="Lipzen A."/>
            <person name="Ahrendt S."/>
            <person name="Koriabine M."/>
            <person name="Cobaugh K."/>
            <person name="Salamov A."/>
            <person name="Yoshinaga Y."/>
            <person name="Ng V."/>
            <person name="Daum C."/>
            <person name="Grigoriev I.V."/>
            <person name="Slininger P.J."/>
            <person name="Dien B.S."/>
            <person name="Jin Y.-S."/>
            <person name="Rao C.V."/>
        </authorList>
    </citation>
    <scope>NUCLEOTIDE SEQUENCE</scope>
    <source>
        <strain evidence="2">NRRL Y-64009</strain>
    </source>
</reference>
<accession>A0AAD7VUJ3</accession>
<feature type="compositionally biased region" description="Acidic residues" evidence="1">
    <location>
        <begin position="523"/>
        <end position="533"/>
    </location>
</feature>
<organism evidence="2 3">
    <name type="scientific">Lipomyces tetrasporus</name>
    <dbReference type="NCBI Taxonomy" id="54092"/>
    <lineage>
        <taxon>Eukaryota</taxon>
        <taxon>Fungi</taxon>
        <taxon>Dikarya</taxon>
        <taxon>Ascomycota</taxon>
        <taxon>Saccharomycotina</taxon>
        <taxon>Lipomycetes</taxon>
        <taxon>Lipomycetales</taxon>
        <taxon>Lipomycetaceae</taxon>
        <taxon>Lipomyces</taxon>
    </lineage>
</organism>
<dbReference type="GeneID" id="80882236"/>
<evidence type="ECO:0000313" key="3">
    <source>
        <dbReference type="Proteomes" id="UP001217417"/>
    </source>
</evidence>
<dbReference type="RefSeq" id="XP_056045536.1">
    <property type="nucleotide sequence ID" value="XM_056187070.1"/>
</dbReference>
<dbReference type="Proteomes" id="UP001217417">
    <property type="component" value="Unassembled WGS sequence"/>
</dbReference>
<feature type="region of interest" description="Disordered" evidence="1">
    <location>
        <begin position="634"/>
        <end position="665"/>
    </location>
</feature>
<evidence type="ECO:0000256" key="1">
    <source>
        <dbReference type="SAM" id="MobiDB-lite"/>
    </source>
</evidence>
<protein>
    <submittedName>
        <fullName evidence="2">Uncharacterized protein</fullName>
    </submittedName>
</protein>
<feature type="region of interest" description="Disordered" evidence="1">
    <location>
        <begin position="523"/>
        <end position="575"/>
    </location>
</feature>
<feature type="region of interest" description="Disordered" evidence="1">
    <location>
        <begin position="368"/>
        <end position="494"/>
    </location>
</feature>
<comment type="caution">
    <text evidence="2">The sequence shown here is derived from an EMBL/GenBank/DDBJ whole genome shotgun (WGS) entry which is preliminary data.</text>
</comment>
<feature type="compositionally biased region" description="Low complexity" evidence="1">
    <location>
        <begin position="368"/>
        <end position="378"/>
    </location>
</feature>
<name>A0AAD7VUJ3_9ASCO</name>
<feature type="compositionally biased region" description="Basic and acidic residues" evidence="1">
    <location>
        <begin position="464"/>
        <end position="473"/>
    </location>
</feature>